<dbReference type="PROSITE" id="PS50208">
    <property type="entry name" value="CASPASE_P20"/>
    <property type="match status" value="1"/>
</dbReference>
<dbReference type="InterPro" id="IPR015917">
    <property type="entry name" value="Pept_C14A"/>
</dbReference>
<evidence type="ECO:0000313" key="13">
    <source>
        <dbReference type="Ensembl" id="ENSDCDP00010031413.1"/>
    </source>
</evidence>
<dbReference type="AlphaFoldDB" id="A0A8C4C8J3"/>
<feature type="domain" description="CARD" evidence="12">
    <location>
        <begin position="1"/>
        <end position="90"/>
    </location>
</feature>
<comment type="similarity">
    <text evidence="1 8">Belongs to the peptidase C14A family.</text>
</comment>
<dbReference type="InterPro" id="IPR002398">
    <property type="entry name" value="Pept_C14"/>
</dbReference>
<dbReference type="Ensembl" id="ENSDCDT00010038859.1">
    <property type="protein sequence ID" value="ENSDCDP00010031426.1"/>
    <property type="gene ID" value="ENSDCDG00010019974.1"/>
</dbReference>
<dbReference type="PROSITE" id="PS01121">
    <property type="entry name" value="CASPASE_HIS"/>
    <property type="match status" value="1"/>
</dbReference>
<dbReference type="Pfam" id="PF00619">
    <property type="entry name" value="CARD"/>
    <property type="match status" value="1"/>
</dbReference>
<evidence type="ECO:0000256" key="5">
    <source>
        <dbReference type="ARBA" id="ARBA00022807"/>
    </source>
</evidence>
<keyword evidence="3" id="KW-0053">Apoptosis</keyword>
<evidence type="ECO:0000313" key="14">
    <source>
        <dbReference type="Proteomes" id="UP000694580"/>
    </source>
</evidence>
<feature type="active site" evidence="7">
    <location>
        <position position="294"/>
    </location>
</feature>
<keyword evidence="5" id="KW-0788">Thiol protease</keyword>
<feature type="domain" description="Caspase family p20" evidence="11">
    <location>
        <begin position="169"/>
        <end position="298"/>
    </location>
</feature>
<evidence type="ECO:0000256" key="1">
    <source>
        <dbReference type="ARBA" id="ARBA00010134"/>
    </source>
</evidence>
<dbReference type="GeneTree" id="ENSGT00940000159698"/>
<feature type="compositionally biased region" description="Low complexity" evidence="9">
    <location>
        <begin position="326"/>
        <end position="336"/>
    </location>
</feature>
<dbReference type="SMART" id="SM00114">
    <property type="entry name" value="CARD"/>
    <property type="match status" value="1"/>
</dbReference>
<feature type="active site" evidence="7">
    <location>
        <position position="244"/>
    </location>
</feature>
<dbReference type="SMART" id="SM00115">
    <property type="entry name" value="CASc"/>
    <property type="match status" value="1"/>
</dbReference>
<dbReference type="InterPro" id="IPR011029">
    <property type="entry name" value="DEATH-like_dom_sf"/>
</dbReference>
<dbReference type="InterPro" id="IPR042147">
    <property type="entry name" value="CARD_CASP9"/>
</dbReference>
<evidence type="ECO:0000256" key="2">
    <source>
        <dbReference type="ARBA" id="ARBA00022670"/>
    </source>
</evidence>
<keyword evidence="4" id="KW-0378">Hydrolase</keyword>
<keyword evidence="14" id="KW-1185">Reference proteome</keyword>
<name>A0A8C4C8J3_9TELE</name>
<dbReference type="InterPro" id="IPR033139">
    <property type="entry name" value="Caspase_cys_AS"/>
</dbReference>
<dbReference type="GO" id="GO:0006508">
    <property type="term" value="P:proteolysis"/>
    <property type="evidence" value="ECO:0007669"/>
    <property type="project" value="UniProtKB-KW"/>
</dbReference>
<feature type="region of interest" description="Disordered" evidence="9">
    <location>
        <begin position="300"/>
        <end position="348"/>
    </location>
</feature>
<dbReference type="InterPro" id="IPR011600">
    <property type="entry name" value="Pept_C14_caspase"/>
</dbReference>
<dbReference type="GO" id="GO:0006915">
    <property type="term" value="P:apoptotic process"/>
    <property type="evidence" value="ECO:0007669"/>
    <property type="project" value="UniProtKB-KW"/>
</dbReference>
<evidence type="ECO:0000256" key="3">
    <source>
        <dbReference type="ARBA" id="ARBA00022703"/>
    </source>
</evidence>
<feature type="domain" description="Caspase family p10" evidence="10">
    <location>
        <begin position="341"/>
        <end position="428"/>
    </location>
</feature>
<dbReference type="CDD" id="cd08326">
    <property type="entry name" value="CARD_CASP9"/>
    <property type="match status" value="1"/>
</dbReference>
<dbReference type="FunFam" id="3.40.50.1460:FF:000012">
    <property type="entry name" value="Caspase 9"/>
    <property type="match status" value="1"/>
</dbReference>
<keyword evidence="6" id="KW-0865">Zymogen</keyword>
<dbReference type="InterPro" id="IPR016129">
    <property type="entry name" value="Caspase_his_AS"/>
</dbReference>
<reference evidence="13" key="2">
    <citation type="submission" date="2025-05" db="UniProtKB">
        <authorList>
            <consortium name="Ensembl"/>
        </authorList>
    </citation>
    <scope>IDENTIFICATION</scope>
</reference>
<evidence type="ECO:0000259" key="12">
    <source>
        <dbReference type="PROSITE" id="PS50209"/>
    </source>
</evidence>
<dbReference type="GO" id="GO:0042981">
    <property type="term" value="P:regulation of apoptotic process"/>
    <property type="evidence" value="ECO:0007669"/>
    <property type="project" value="InterPro"/>
</dbReference>
<gene>
    <name evidence="13" type="primary">CASP9</name>
</gene>
<dbReference type="PROSITE" id="PS50207">
    <property type="entry name" value="CASPASE_P10"/>
    <property type="match status" value="1"/>
</dbReference>
<dbReference type="PANTHER" id="PTHR47901">
    <property type="entry name" value="CASPASE RECRUITMENT DOMAIN-CONTAINING PROTEIN 18"/>
    <property type="match status" value="1"/>
</dbReference>
<dbReference type="PIRSF" id="PIRSF038001">
    <property type="entry name" value="Caspase_ICE"/>
    <property type="match status" value="1"/>
</dbReference>
<dbReference type="InterPro" id="IPR001315">
    <property type="entry name" value="CARD"/>
</dbReference>
<evidence type="ECO:0000256" key="4">
    <source>
        <dbReference type="ARBA" id="ARBA00022801"/>
    </source>
</evidence>
<dbReference type="PROSITE" id="PS01122">
    <property type="entry name" value="CASPASE_CYS"/>
    <property type="match status" value="1"/>
</dbReference>
<dbReference type="PRINTS" id="PR00376">
    <property type="entry name" value="IL1BCENZYME"/>
</dbReference>
<evidence type="ECO:0000256" key="9">
    <source>
        <dbReference type="SAM" id="MobiDB-lite"/>
    </source>
</evidence>
<reference evidence="13 14" key="1">
    <citation type="submission" date="2020-06" db="EMBL/GenBank/DDBJ databases">
        <authorList>
            <consortium name="Wellcome Sanger Institute Data Sharing"/>
        </authorList>
    </citation>
    <scope>NUCLEOTIDE SEQUENCE [LARGE SCALE GENOMIC DNA]</scope>
</reference>
<evidence type="ECO:0000256" key="8">
    <source>
        <dbReference type="RuleBase" id="RU003971"/>
    </source>
</evidence>
<dbReference type="Ensembl" id="ENSDCDT00010038834.1">
    <property type="protein sequence ID" value="ENSDCDP00010031413.1"/>
    <property type="gene ID" value="ENSDCDG00010019974.1"/>
</dbReference>
<accession>A0A8C4C8J3</accession>
<dbReference type="SUPFAM" id="SSF47986">
    <property type="entry name" value="DEATH domain"/>
    <property type="match status" value="1"/>
</dbReference>
<dbReference type="Gene3D" id="1.10.533.10">
    <property type="entry name" value="Death Domain, Fas"/>
    <property type="match status" value="1"/>
</dbReference>
<dbReference type="InterPro" id="IPR001309">
    <property type="entry name" value="Pept_C14_p20"/>
</dbReference>
<dbReference type="GO" id="GO:0004197">
    <property type="term" value="F:cysteine-type endopeptidase activity"/>
    <property type="evidence" value="ECO:0007669"/>
    <property type="project" value="InterPro"/>
</dbReference>
<organism evidence="13 14">
    <name type="scientific">Denticeps clupeoides</name>
    <name type="common">denticle herring</name>
    <dbReference type="NCBI Taxonomy" id="299321"/>
    <lineage>
        <taxon>Eukaryota</taxon>
        <taxon>Metazoa</taxon>
        <taxon>Chordata</taxon>
        <taxon>Craniata</taxon>
        <taxon>Vertebrata</taxon>
        <taxon>Euteleostomi</taxon>
        <taxon>Actinopterygii</taxon>
        <taxon>Neopterygii</taxon>
        <taxon>Teleostei</taxon>
        <taxon>Clupei</taxon>
        <taxon>Clupeiformes</taxon>
        <taxon>Denticipitoidei</taxon>
        <taxon>Denticipitidae</taxon>
        <taxon>Denticeps</taxon>
    </lineage>
</organism>
<dbReference type="Ensembl" id="ENSDCDT00010038813.1">
    <property type="protein sequence ID" value="ENSDCDP00010031402.1"/>
    <property type="gene ID" value="ENSDCDG00010019974.1"/>
</dbReference>
<protein>
    <recommendedName>
        <fullName evidence="15">Caspase-9</fullName>
    </recommendedName>
</protein>
<dbReference type="CDD" id="cd00032">
    <property type="entry name" value="CASc"/>
    <property type="match status" value="1"/>
</dbReference>
<evidence type="ECO:0000259" key="11">
    <source>
        <dbReference type="PROSITE" id="PS50208"/>
    </source>
</evidence>
<feature type="region of interest" description="Disordered" evidence="9">
    <location>
        <begin position="118"/>
        <end position="153"/>
    </location>
</feature>
<keyword evidence="2" id="KW-0645">Protease</keyword>
<dbReference type="PANTHER" id="PTHR47901:SF8">
    <property type="entry name" value="CASPASE-3"/>
    <property type="match status" value="1"/>
</dbReference>
<dbReference type="InterPro" id="IPR002138">
    <property type="entry name" value="Pept_C14_p10"/>
</dbReference>
<dbReference type="Proteomes" id="UP000694580">
    <property type="component" value="Chromosome 10"/>
</dbReference>
<dbReference type="Pfam" id="PF00656">
    <property type="entry name" value="Peptidase_C14"/>
    <property type="match status" value="1"/>
</dbReference>
<evidence type="ECO:0000256" key="7">
    <source>
        <dbReference type="PIRSR" id="PIRSR038001-1"/>
    </source>
</evidence>
<proteinExistence type="inferred from homology"/>
<evidence type="ECO:0008006" key="15">
    <source>
        <dbReference type="Google" id="ProtNLM"/>
    </source>
</evidence>
<dbReference type="SUPFAM" id="SSF52129">
    <property type="entry name" value="Caspase-like"/>
    <property type="match status" value="1"/>
</dbReference>
<dbReference type="PROSITE" id="PS50209">
    <property type="entry name" value="CARD"/>
    <property type="match status" value="1"/>
</dbReference>
<dbReference type="InterPro" id="IPR029030">
    <property type="entry name" value="Caspase-like_dom_sf"/>
</dbReference>
<evidence type="ECO:0000256" key="6">
    <source>
        <dbReference type="ARBA" id="ARBA00023145"/>
    </source>
</evidence>
<sequence length="436" mass="48742">MDPRHKKILQYNRINIVKVLDPSKISGELLKRGIFSQDMMDEITKSGTRRDQARQLIRDLETRGAKAFPAFLECLSGCGYRDLADLLQKENQTSPHHPGRLPPVDLPIYNPIDIRRPDRVPGPQPKEVPLHPGESNVFPAPSPGERETDCRTRRTRRDSLQTYKMDASPCGLCLIINNVEFRQLSDRSGSDIDCDKLERRFRSLNFIVTVRRNLKQKQIKMELSSLAKKDHSGYDCCVVVLLSHGAEVSHNRFPGAVYGVDALPVPVQLITNYLNGQNCPSLQSKPKLFFIQACGGDEKDTGFEVSPDEVEPRPGGADDQMDAIPTSSSSDSLSTSDEPDARTSLPTPSDILVSYSTFPGYVSWRDTQAGSWYVENLDRILEENAATDDLVTMLMMVNDVVSQNSAKGLYKQMPGSFNFLRKHLYFQAPPGSRSPA</sequence>
<evidence type="ECO:0000259" key="10">
    <source>
        <dbReference type="PROSITE" id="PS50207"/>
    </source>
</evidence>
<dbReference type="Gene3D" id="3.40.50.1460">
    <property type="match status" value="1"/>
</dbReference>